<evidence type="ECO:0000313" key="2">
    <source>
        <dbReference type="Proteomes" id="UP000282957"/>
    </source>
</evidence>
<proteinExistence type="predicted"/>
<dbReference type="InterPro" id="IPR051159">
    <property type="entry name" value="Hexapeptide_acetyltransf"/>
</dbReference>
<dbReference type="Gene3D" id="2.160.10.10">
    <property type="entry name" value="Hexapeptide repeat proteins"/>
    <property type="match status" value="1"/>
</dbReference>
<dbReference type="PANTHER" id="PTHR23416:SF78">
    <property type="entry name" value="LIPOPOLYSACCHARIDE BIOSYNTHESIS O-ACETYL TRANSFERASE WBBJ-RELATED"/>
    <property type="match status" value="1"/>
</dbReference>
<comment type="caution">
    <text evidence="1">The sequence shown here is derived from an EMBL/GenBank/DDBJ whole genome shotgun (WGS) entry which is preliminary data.</text>
</comment>
<dbReference type="GO" id="GO:0016746">
    <property type="term" value="F:acyltransferase activity"/>
    <property type="evidence" value="ECO:0007669"/>
    <property type="project" value="UniProtKB-KW"/>
</dbReference>
<evidence type="ECO:0000313" key="1">
    <source>
        <dbReference type="EMBL" id="RVT95273.1"/>
    </source>
</evidence>
<gene>
    <name evidence="1" type="ORF">EOD42_16955</name>
</gene>
<dbReference type="OrthoDB" id="9815592at2"/>
<keyword evidence="1" id="KW-0808">Transferase</keyword>
<dbReference type="AlphaFoldDB" id="A0A437MCI3"/>
<dbReference type="InterPro" id="IPR011004">
    <property type="entry name" value="Trimer_LpxA-like_sf"/>
</dbReference>
<organism evidence="1 2">
    <name type="scientific">Rhodovarius crocodyli</name>
    <dbReference type="NCBI Taxonomy" id="1979269"/>
    <lineage>
        <taxon>Bacteria</taxon>
        <taxon>Pseudomonadati</taxon>
        <taxon>Pseudomonadota</taxon>
        <taxon>Alphaproteobacteria</taxon>
        <taxon>Acetobacterales</taxon>
        <taxon>Roseomonadaceae</taxon>
        <taxon>Rhodovarius</taxon>
    </lineage>
</organism>
<dbReference type="CDD" id="cd04647">
    <property type="entry name" value="LbH_MAT_like"/>
    <property type="match status" value="1"/>
</dbReference>
<sequence>MQIVGKAALNTIKGHAEGLWVEFKQSGCTIIIGEGCDLSQLKIHCHARDCTVKIGRNSIIKGDIFLKSPGRYVVIGDNLRARSATFMNVTGGDITIGDDCLFARVKLRTSDSHHIRDAASGEILNPPGDIKVGNRVWLAEDVLLLRRAEIGDDCAIGTRAVVTGKIPPGCVAAGAPAKVLREGIRWEE</sequence>
<dbReference type="SUPFAM" id="SSF51161">
    <property type="entry name" value="Trimeric LpxA-like enzymes"/>
    <property type="match status" value="1"/>
</dbReference>
<name>A0A437MCI3_9PROT</name>
<reference evidence="1 2" key="1">
    <citation type="submission" date="2019-01" db="EMBL/GenBank/DDBJ databases">
        <authorList>
            <person name="Chen W.-M."/>
        </authorList>
    </citation>
    <scope>NUCLEOTIDE SEQUENCE [LARGE SCALE GENOMIC DNA]</scope>
    <source>
        <strain evidence="1 2">CCP-6</strain>
    </source>
</reference>
<dbReference type="EMBL" id="SACL01000006">
    <property type="protein sequence ID" value="RVT95273.1"/>
    <property type="molecule type" value="Genomic_DNA"/>
</dbReference>
<accession>A0A437MCI3</accession>
<keyword evidence="2" id="KW-1185">Reference proteome</keyword>
<dbReference type="RefSeq" id="WP_127788761.1">
    <property type="nucleotide sequence ID" value="NZ_SACL01000006.1"/>
</dbReference>
<dbReference type="Proteomes" id="UP000282957">
    <property type="component" value="Unassembled WGS sequence"/>
</dbReference>
<protein>
    <submittedName>
        <fullName evidence="1">Acyltransferase</fullName>
    </submittedName>
</protein>
<dbReference type="PANTHER" id="PTHR23416">
    <property type="entry name" value="SIALIC ACID SYNTHASE-RELATED"/>
    <property type="match status" value="1"/>
</dbReference>
<keyword evidence="1" id="KW-0012">Acyltransferase</keyword>